<dbReference type="AlphaFoldDB" id="X1MET9"/>
<organism evidence="1">
    <name type="scientific">marine sediment metagenome</name>
    <dbReference type="NCBI Taxonomy" id="412755"/>
    <lineage>
        <taxon>unclassified sequences</taxon>
        <taxon>metagenomes</taxon>
        <taxon>ecological metagenomes</taxon>
    </lineage>
</organism>
<protein>
    <submittedName>
        <fullName evidence="1">Uncharacterized protein</fullName>
    </submittedName>
</protein>
<evidence type="ECO:0000313" key="1">
    <source>
        <dbReference type="EMBL" id="GAI30167.1"/>
    </source>
</evidence>
<reference evidence="1" key="1">
    <citation type="journal article" date="2014" name="Front. Microbiol.">
        <title>High frequency of phylogenetically diverse reductive dehalogenase-homologous genes in deep subseafloor sedimentary metagenomes.</title>
        <authorList>
            <person name="Kawai M."/>
            <person name="Futagami T."/>
            <person name="Toyoda A."/>
            <person name="Takaki Y."/>
            <person name="Nishi S."/>
            <person name="Hori S."/>
            <person name="Arai W."/>
            <person name="Tsubouchi T."/>
            <person name="Morono Y."/>
            <person name="Uchiyama I."/>
            <person name="Ito T."/>
            <person name="Fujiyama A."/>
            <person name="Inagaki F."/>
            <person name="Takami H."/>
        </authorList>
    </citation>
    <scope>NUCLEOTIDE SEQUENCE</scope>
    <source>
        <strain evidence="1">Expedition CK06-06</strain>
    </source>
</reference>
<accession>X1MET9</accession>
<comment type="caution">
    <text evidence="1">The sequence shown here is derived from an EMBL/GenBank/DDBJ whole genome shotgun (WGS) entry which is preliminary data.</text>
</comment>
<gene>
    <name evidence="1" type="ORF">S06H3_28617</name>
</gene>
<sequence>MSYQTSDNPRNADMIYYLENYAGVSWKAIVEAWVKNDFEGRVWTIGVIDRMRQILWDEPFDLTWAARPEDKEI</sequence>
<name>X1MET9_9ZZZZ</name>
<proteinExistence type="predicted"/>
<dbReference type="EMBL" id="BARV01016717">
    <property type="protein sequence ID" value="GAI30167.1"/>
    <property type="molecule type" value="Genomic_DNA"/>
</dbReference>